<comment type="catalytic activity">
    <reaction evidence="1">
        <text>ATP + protein L-histidine = ADP + protein N-phospho-L-histidine.</text>
        <dbReference type="EC" id="2.7.13.3"/>
    </reaction>
</comment>
<dbReference type="Gene3D" id="3.30.565.10">
    <property type="entry name" value="Histidine kinase-like ATPase, C-terminal domain"/>
    <property type="match status" value="1"/>
</dbReference>
<dbReference type="Gene3D" id="1.10.287.130">
    <property type="match status" value="1"/>
</dbReference>
<dbReference type="OrthoDB" id="9809567at2"/>
<keyword evidence="5" id="KW-0808">Transferase</keyword>
<gene>
    <name evidence="11" type="ORF">SAMN05444515_101462</name>
</gene>
<dbReference type="SUPFAM" id="SSF47384">
    <property type="entry name" value="Homodimeric domain of signal transducing histidine kinase"/>
    <property type="match status" value="1"/>
</dbReference>
<dbReference type="SMART" id="SM00387">
    <property type="entry name" value="HATPase_c"/>
    <property type="match status" value="1"/>
</dbReference>
<dbReference type="PANTHER" id="PTHR45436">
    <property type="entry name" value="SENSOR HISTIDINE KINASE YKOH"/>
    <property type="match status" value="1"/>
</dbReference>
<evidence type="ECO:0000256" key="2">
    <source>
        <dbReference type="ARBA" id="ARBA00004370"/>
    </source>
</evidence>
<organism evidence="11 12">
    <name type="scientific">Ectothiorhodospira marina</name>
    <dbReference type="NCBI Taxonomy" id="1396821"/>
    <lineage>
        <taxon>Bacteria</taxon>
        <taxon>Pseudomonadati</taxon>
        <taxon>Pseudomonadota</taxon>
        <taxon>Gammaproteobacteria</taxon>
        <taxon>Chromatiales</taxon>
        <taxon>Ectothiorhodospiraceae</taxon>
        <taxon>Ectothiorhodospira</taxon>
    </lineage>
</organism>
<accession>A0A1H7G7G6</accession>
<dbReference type="STRING" id="1396821.SAMN05444515_101462"/>
<sequence length="459" mass="50240">MNSLKFRLSLLAGSCLLALLIVQGLGLQTLSRVLVDGYLVDRLDHDADTLYVHLLDSEEGPAAFNRTLGIIYSTPLSGHYFRIESPGSVVRSRSLWDEDLESPDVPEGEQWITRIQGPGDQPLLMLSRGYRIEDEAVVISVAQELGPMKAAVDELEGRFMAITLPALGLALLLQFLVIQRALRPLNAAVDACRRLETGEAVPVELPAPREIAPMLKAVNRLVHHHGLRLNRSRRALGNVSHALKTPLAVLSQLADDMSAQGDDNAARTLRQQLHAMNETVEREMRRASLAGRDHPGPGFNARKELTDLVEALHRIHQHRVTVHLQVPAGTWPLDADDMLEIFGNLLDNACRWAASQVRVELRVAHDHTMKVIIEDDGPGIPPEDMPLLGRQGRPLDERGDGHGLGLGIVQDVVDQYEGQITYDASPDLGGLQVTLSLPLPHPVSLHSSPSLSKPPSGAL</sequence>
<name>A0A1H7G7G6_9GAMM</name>
<evidence type="ECO:0000256" key="5">
    <source>
        <dbReference type="ARBA" id="ARBA00022679"/>
    </source>
</evidence>
<evidence type="ECO:0000259" key="10">
    <source>
        <dbReference type="PROSITE" id="PS50109"/>
    </source>
</evidence>
<dbReference type="EMBL" id="FOAA01000001">
    <property type="protein sequence ID" value="SEK34233.1"/>
    <property type="molecule type" value="Genomic_DNA"/>
</dbReference>
<dbReference type="InterPro" id="IPR004358">
    <property type="entry name" value="Sig_transdc_His_kin-like_C"/>
</dbReference>
<keyword evidence="6" id="KW-0812">Transmembrane</keyword>
<dbReference type="GO" id="GO:0005886">
    <property type="term" value="C:plasma membrane"/>
    <property type="evidence" value="ECO:0007669"/>
    <property type="project" value="TreeGrafter"/>
</dbReference>
<keyword evidence="4" id="KW-0597">Phosphoprotein</keyword>
<dbReference type="Pfam" id="PF02518">
    <property type="entry name" value="HATPase_c"/>
    <property type="match status" value="1"/>
</dbReference>
<evidence type="ECO:0000313" key="12">
    <source>
        <dbReference type="Proteomes" id="UP000199256"/>
    </source>
</evidence>
<evidence type="ECO:0000256" key="7">
    <source>
        <dbReference type="ARBA" id="ARBA00022777"/>
    </source>
</evidence>
<dbReference type="InterPro" id="IPR003661">
    <property type="entry name" value="HisK_dim/P_dom"/>
</dbReference>
<keyword evidence="12" id="KW-1185">Reference proteome</keyword>
<dbReference type="RefSeq" id="WP_090250292.1">
    <property type="nucleotide sequence ID" value="NZ_FOAA01000001.1"/>
</dbReference>
<proteinExistence type="predicted"/>
<keyword evidence="8" id="KW-1133">Transmembrane helix</keyword>
<keyword evidence="7 11" id="KW-0418">Kinase</keyword>
<comment type="subcellular location">
    <subcellularLocation>
        <location evidence="2">Membrane</location>
    </subcellularLocation>
</comment>
<evidence type="ECO:0000256" key="4">
    <source>
        <dbReference type="ARBA" id="ARBA00022553"/>
    </source>
</evidence>
<reference evidence="12" key="1">
    <citation type="submission" date="2016-10" db="EMBL/GenBank/DDBJ databases">
        <authorList>
            <person name="Varghese N."/>
            <person name="Submissions S."/>
        </authorList>
    </citation>
    <scope>NUCLEOTIDE SEQUENCE [LARGE SCALE GENOMIC DNA]</scope>
    <source>
        <strain evidence="12">DSM 241</strain>
    </source>
</reference>
<dbReference type="InterPro" id="IPR003594">
    <property type="entry name" value="HATPase_dom"/>
</dbReference>
<keyword evidence="9" id="KW-0472">Membrane</keyword>
<dbReference type="InterPro" id="IPR036097">
    <property type="entry name" value="HisK_dim/P_sf"/>
</dbReference>
<evidence type="ECO:0000256" key="1">
    <source>
        <dbReference type="ARBA" id="ARBA00000085"/>
    </source>
</evidence>
<dbReference type="InterPro" id="IPR036890">
    <property type="entry name" value="HATPase_C_sf"/>
</dbReference>
<evidence type="ECO:0000256" key="8">
    <source>
        <dbReference type="ARBA" id="ARBA00022989"/>
    </source>
</evidence>
<dbReference type="GO" id="GO:0000155">
    <property type="term" value="F:phosphorelay sensor kinase activity"/>
    <property type="evidence" value="ECO:0007669"/>
    <property type="project" value="InterPro"/>
</dbReference>
<dbReference type="InterPro" id="IPR050428">
    <property type="entry name" value="TCS_sensor_his_kinase"/>
</dbReference>
<dbReference type="PRINTS" id="PR00344">
    <property type="entry name" value="BCTRLSENSOR"/>
</dbReference>
<protein>
    <recommendedName>
        <fullName evidence="3">histidine kinase</fullName>
        <ecNumber evidence="3">2.7.13.3</ecNumber>
    </recommendedName>
</protein>
<evidence type="ECO:0000256" key="6">
    <source>
        <dbReference type="ARBA" id="ARBA00022692"/>
    </source>
</evidence>
<dbReference type="PROSITE" id="PS50109">
    <property type="entry name" value="HIS_KIN"/>
    <property type="match status" value="1"/>
</dbReference>
<dbReference type="Proteomes" id="UP000199256">
    <property type="component" value="Unassembled WGS sequence"/>
</dbReference>
<dbReference type="SUPFAM" id="SSF55874">
    <property type="entry name" value="ATPase domain of HSP90 chaperone/DNA topoisomerase II/histidine kinase"/>
    <property type="match status" value="1"/>
</dbReference>
<dbReference type="EC" id="2.7.13.3" evidence="3"/>
<dbReference type="AlphaFoldDB" id="A0A1H7G7G6"/>
<dbReference type="InterPro" id="IPR005467">
    <property type="entry name" value="His_kinase_dom"/>
</dbReference>
<evidence type="ECO:0000313" key="11">
    <source>
        <dbReference type="EMBL" id="SEK34233.1"/>
    </source>
</evidence>
<dbReference type="PANTHER" id="PTHR45436:SF5">
    <property type="entry name" value="SENSOR HISTIDINE KINASE TRCS"/>
    <property type="match status" value="1"/>
</dbReference>
<evidence type="ECO:0000256" key="9">
    <source>
        <dbReference type="ARBA" id="ARBA00023136"/>
    </source>
</evidence>
<feature type="domain" description="Histidine kinase" evidence="10">
    <location>
        <begin position="238"/>
        <end position="441"/>
    </location>
</feature>
<evidence type="ECO:0000256" key="3">
    <source>
        <dbReference type="ARBA" id="ARBA00012438"/>
    </source>
</evidence>
<dbReference type="CDD" id="cd00082">
    <property type="entry name" value="HisKA"/>
    <property type="match status" value="1"/>
</dbReference>